<keyword evidence="2" id="KW-0723">Serine/threonine-protein kinase</keyword>
<dbReference type="GO" id="GO:0004693">
    <property type="term" value="F:cyclin-dependent protein serine/threonine kinase activity"/>
    <property type="evidence" value="ECO:0007669"/>
    <property type="project" value="TreeGrafter"/>
</dbReference>
<dbReference type="SMART" id="SM00220">
    <property type="entry name" value="S_TKc"/>
    <property type="match status" value="1"/>
</dbReference>
<dbReference type="GO" id="GO:0005737">
    <property type="term" value="C:cytoplasm"/>
    <property type="evidence" value="ECO:0007669"/>
    <property type="project" value="TreeGrafter"/>
</dbReference>
<keyword evidence="4" id="KW-0547">Nucleotide-binding</keyword>
<feature type="domain" description="Protein kinase" evidence="7">
    <location>
        <begin position="1"/>
        <end position="288"/>
    </location>
</feature>
<dbReference type="InterPro" id="IPR000719">
    <property type="entry name" value="Prot_kinase_dom"/>
</dbReference>
<dbReference type="FunFam" id="1.10.510.10:FF:000624">
    <property type="entry name" value="Mitogen-activated protein kinase"/>
    <property type="match status" value="1"/>
</dbReference>
<dbReference type="Proteomes" id="UP000270296">
    <property type="component" value="Unassembled WGS sequence"/>
</dbReference>
<dbReference type="GO" id="GO:0030332">
    <property type="term" value="F:cyclin binding"/>
    <property type="evidence" value="ECO:0007669"/>
    <property type="project" value="TreeGrafter"/>
</dbReference>
<dbReference type="GO" id="GO:0010468">
    <property type="term" value="P:regulation of gene expression"/>
    <property type="evidence" value="ECO:0007669"/>
    <property type="project" value="TreeGrafter"/>
</dbReference>
<organism evidence="10">
    <name type="scientific">Soboliphyme baturini</name>
    <dbReference type="NCBI Taxonomy" id="241478"/>
    <lineage>
        <taxon>Eukaryota</taxon>
        <taxon>Metazoa</taxon>
        <taxon>Ecdysozoa</taxon>
        <taxon>Nematoda</taxon>
        <taxon>Enoplea</taxon>
        <taxon>Dorylaimia</taxon>
        <taxon>Dioctophymatida</taxon>
        <taxon>Dioctophymatoidea</taxon>
        <taxon>Soboliphymatidae</taxon>
        <taxon>Soboliphyme</taxon>
    </lineage>
</organism>
<accession>A0A183ITW6</accession>
<sequence>MKGRHRVTGEVIALKKIPIVASEYGVPQSILREIALLKNIGIYEHPNIIRLYDVCHGLGPGQEFYIHLVLEYCPLDLATLLSRMAEKHLSEATAKDMAKQILRGIDFLHRNRIIHRDLKPQNILISVDGILKVTDFGLARIYSIAKLTTVVMTLWYRAPEVLLQCSYTTSSDLWSFGCILAELYTRVPLFKGVNEVDQLKAIMEIVGLPSAEDWPSDTRILRTSFPMYPKIPVPKIVPLISHAGASLLDVLTLIFVRILVFNLCLQKLISFGPNRRPSAAQALAHSYFTAV</sequence>
<reference evidence="10" key="1">
    <citation type="submission" date="2016-06" db="UniProtKB">
        <authorList>
            <consortium name="WormBaseParasite"/>
        </authorList>
    </citation>
    <scope>IDENTIFICATION</scope>
</reference>
<evidence type="ECO:0000313" key="10">
    <source>
        <dbReference type="WBParaSite" id="SBAD_0000732901-mRNA-1"/>
    </source>
</evidence>
<dbReference type="Pfam" id="PF00069">
    <property type="entry name" value="Pkinase"/>
    <property type="match status" value="1"/>
</dbReference>
<dbReference type="OrthoDB" id="1732493at2759"/>
<dbReference type="GO" id="GO:0000307">
    <property type="term" value="C:cyclin-dependent protein kinase holoenzyme complex"/>
    <property type="evidence" value="ECO:0007669"/>
    <property type="project" value="TreeGrafter"/>
</dbReference>
<gene>
    <name evidence="8" type="ORF">SBAD_LOCUS7063</name>
</gene>
<dbReference type="Gene3D" id="1.10.510.10">
    <property type="entry name" value="Transferase(Phosphotransferase) domain 1"/>
    <property type="match status" value="1"/>
</dbReference>
<dbReference type="PROSITE" id="PS50011">
    <property type="entry name" value="PROTEIN_KINASE_DOM"/>
    <property type="match status" value="1"/>
</dbReference>
<dbReference type="PANTHER" id="PTHR24056">
    <property type="entry name" value="CELL DIVISION PROTEIN KINASE"/>
    <property type="match status" value="1"/>
</dbReference>
<dbReference type="GO" id="GO:0007165">
    <property type="term" value="P:signal transduction"/>
    <property type="evidence" value="ECO:0007669"/>
    <property type="project" value="TreeGrafter"/>
</dbReference>
<name>A0A183ITW6_9BILA</name>
<evidence type="ECO:0000256" key="2">
    <source>
        <dbReference type="ARBA" id="ARBA00022527"/>
    </source>
</evidence>
<evidence type="ECO:0000313" key="8">
    <source>
        <dbReference type="EMBL" id="VDP11722.1"/>
    </source>
</evidence>
<evidence type="ECO:0000256" key="5">
    <source>
        <dbReference type="ARBA" id="ARBA00022777"/>
    </source>
</evidence>
<dbReference type="GO" id="GO:0010389">
    <property type="term" value="P:regulation of G2/M transition of mitotic cell cycle"/>
    <property type="evidence" value="ECO:0007669"/>
    <property type="project" value="TreeGrafter"/>
</dbReference>
<evidence type="ECO:0000256" key="4">
    <source>
        <dbReference type="ARBA" id="ARBA00022741"/>
    </source>
</evidence>
<dbReference type="GO" id="GO:0005524">
    <property type="term" value="F:ATP binding"/>
    <property type="evidence" value="ECO:0007669"/>
    <property type="project" value="UniProtKB-KW"/>
</dbReference>
<comment type="similarity">
    <text evidence="1">Belongs to the protein kinase superfamily. CMGC Ser/Thr protein kinase family. CDC2/CDKX subfamily.</text>
</comment>
<dbReference type="GO" id="GO:0000082">
    <property type="term" value="P:G1/S transition of mitotic cell cycle"/>
    <property type="evidence" value="ECO:0007669"/>
    <property type="project" value="TreeGrafter"/>
</dbReference>
<dbReference type="PANTHER" id="PTHR24056:SF472">
    <property type="entry name" value="CYCLIN-DEPENDENT KINASE 4, ISOFORM A"/>
    <property type="match status" value="1"/>
</dbReference>
<dbReference type="Gene3D" id="3.30.200.20">
    <property type="entry name" value="Phosphorylase Kinase, domain 1"/>
    <property type="match status" value="1"/>
</dbReference>
<dbReference type="PROSITE" id="PS00108">
    <property type="entry name" value="PROTEIN_KINASE_ST"/>
    <property type="match status" value="1"/>
</dbReference>
<dbReference type="WBParaSite" id="SBAD_0000732901-mRNA-1">
    <property type="protein sequence ID" value="SBAD_0000732901-mRNA-1"/>
    <property type="gene ID" value="SBAD_0000732901"/>
</dbReference>
<dbReference type="InterPro" id="IPR011009">
    <property type="entry name" value="Kinase-like_dom_sf"/>
</dbReference>
<proteinExistence type="inferred from homology"/>
<keyword evidence="9" id="KW-1185">Reference proteome</keyword>
<dbReference type="InterPro" id="IPR050108">
    <property type="entry name" value="CDK"/>
</dbReference>
<evidence type="ECO:0000256" key="1">
    <source>
        <dbReference type="ARBA" id="ARBA00006485"/>
    </source>
</evidence>
<keyword evidence="5" id="KW-0418">Kinase</keyword>
<dbReference type="AlphaFoldDB" id="A0A183ITW6"/>
<keyword evidence="6" id="KW-0067">ATP-binding</keyword>
<dbReference type="SUPFAM" id="SSF56112">
    <property type="entry name" value="Protein kinase-like (PK-like)"/>
    <property type="match status" value="1"/>
</dbReference>
<evidence type="ECO:0000256" key="3">
    <source>
        <dbReference type="ARBA" id="ARBA00022679"/>
    </source>
</evidence>
<evidence type="ECO:0000313" key="9">
    <source>
        <dbReference type="Proteomes" id="UP000270296"/>
    </source>
</evidence>
<dbReference type="EMBL" id="UZAM01010285">
    <property type="protein sequence ID" value="VDP11722.1"/>
    <property type="molecule type" value="Genomic_DNA"/>
</dbReference>
<dbReference type="GO" id="GO:0005634">
    <property type="term" value="C:nucleus"/>
    <property type="evidence" value="ECO:0007669"/>
    <property type="project" value="TreeGrafter"/>
</dbReference>
<evidence type="ECO:0000256" key="6">
    <source>
        <dbReference type="ARBA" id="ARBA00022840"/>
    </source>
</evidence>
<keyword evidence="3" id="KW-0808">Transferase</keyword>
<dbReference type="InterPro" id="IPR008271">
    <property type="entry name" value="Ser/Thr_kinase_AS"/>
</dbReference>
<reference evidence="8 9" key="2">
    <citation type="submission" date="2018-11" db="EMBL/GenBank/DDBJ databases">
        <authorList>
            <consortium name="Pathogen Informatics"/>
        </authorList>
    </citation>
    <scope>NUCLEOTIDE SEQUENCE [LARGE SCALE GENOMIC DNA]</scope>
</reference>
<protein>
    <submittedName>
        <fullName evidence="10">Protein kinase domain-containing protein</fullName>
    </submittedName>
</protein>
<evidence type="ECO:0000259" key="7">
    <source>
        <dbReference type="PROSITE" id="PS50011"/>
    </source>
</evidence>